<dbReference type="PROSITE" id="PS00670">
    <property type="entry name" value="D_2_HYDROXYACID_DH_2"/>
    <property type="match status" value="1"/>
</dbReference>
<dbReference type="EMBL" id="CAJOBB010019057">
    <property type="protein sequence ID" value="CAF4354555.1"/>
    <property type="molecule type" value="Genomic_DNA"/>
</dbReference>
<dbReference type="InterPro" id="IPR036291">
    <property type="entry name" value="NAD(P)-bd_dom_sf"/>
</dbReference>
<dbReference type="GO" id="GO:0051287">
    <property type="term" value="F:NAD binding"/>
    <property type="evidence" value="ECO:0007669"/>
    <property type="project" value="InterPro"/>
</dbReference>
<keyword evidence="2" id="KW-0560">Oxidoreductase</keyword>
<comment type="caution">
    <text evidence="5">The sequence shown here is derived from an EMBL/GenBank/DDBJ whole genome shotgun (WGS) entry which is preliminary data.</text>
</comment>
<keyword evidence="3" id="KW-0520">NAD</keyword>
<dbReference type="SUPFAM" id="SSF51735">
    <property type="entry name" value="NAD(P)-binding Rossmann-fold domains"/>
    <property type="match status" value="1"/>
</dbReference>
<dbReference type="Proteomes" id="UP000663868">
    <property type="component" value="Unassembled WGS sequence"/>
</dbReference>
<feature type="domain" description="D-isomer specific 2-hydroxyacid dehydrogenase NAD-binding" evidence="4">
    <location>
        <begin position="18"/>
        <end position="120"/>
    </location>
</feature>
<comment type="similarity">
    <text evidence="1">Belongs to the D-isomer specific 2-hydroxyacid dehydrogenase family.</text>
</comment>
<dbReference type="InterPro" id="IPR006140">
    <property type="entry name" value="D-isomer_DH_NAD-bd"/>
</dbReference>
<proteinExistence type="inferred from homology"/>
<reference evidence="5" key="1">
    <citation type="submission" date="2021-02" db="EMBL/GenBank/DDBJ databases">
        <authorList>
            <person name="Nowell W R."/>
        </authorList>
    </citation>
    <scope>NUCLEOTIDE SEQUENCE</scope>
</reference>
<dbReference type="InterPro" id="IPR050418">
    <property type="entry name" value="D-iso_2-hydroxyacid_DH_PdxB"/>
</dbReference>
<dbReference type="PANTHER" id="PTHR43761:SF1">
    <property type="entry name" value="D-ISOMER SPECIFIC 2-HYDROXYACID DEHYDROGENASE CATALYTIC DOMAIN-CONTAINING PROTEIN-RELATED"/>
    <property type="match status" value="1"/>
</dbReference>
<evidence type="ECO:0000256" key="1">
    <source>
        <dbReference type="ARBA" id="ARBA00005854"/>
    </source>
</evidence>
<feature type="non-terminal residue" evidence="5">
    <location>
        <position position="1"/>
    </location>
</feature>
<sequence>GTCFANKIRPVVKQILTHNSKNSTTNTLKEIFEECDIISLHIPMSPSNHHFISSDSIAQMKRRPILINVSRGELIDTKALVQALKNGQISYAVLDVIEDEPNIDEELMKFDNVLITPHAAWYTEESKRDLRIKAMEEVLRVLRGETPIYLIPT</sequence>
<evidence type="ECO:0000256" key="3">
    <source>
        <dbReference type="ARBA" id="ARBA00023027"/>
    </source>
</evidence>
<protein>
    <recommendedName>
        <fullName evidence="4">D-isomer specific 2-hydroxyacid dehydrogenase NAD-binding domain-containing protein</fullName>
    </recommendedName>
</protein>
<accession>A0A820LE49</accession>
<dbReference type="Gene3D" id="3.40.50.720">
    <property type="entry name" value="NAD(P)-binding Rossmann-like Domain"/>
    <property type="match status" value="1"/>
</dbReference>
<evidence type="ECO:0000259" key="4">
    <source>
        <dbReference type="Pfam" id="PF02826"/>
    </source>
</evidence>
<dbReference type="InterPro" id="IPR029753">
    <property type="entry name" value="D-isomer_DH_CS"/>
</dbReference>
<dbReference type="Pfam" id="PF02826">
    <property type="entry name" value="2-Hacid_dh_C"/>
    <property type="match status" value="1"/>
</dbReference>
<gene>
    <name evidence="5" type="ORF">KXQ929_LOCUS48463</name>
</gene>
<evidence type="ECO:0000256" key="2">
    <source>
        <dbReference type="ARBA" id="ARBA00023002"/>
    </source>
</evidence>
<evidence type="ECO:0000313" key="6">
    <source>
        <dbReference type="Proteomes" id="UP000663868"/>
    </source>
</evidence>
<dbReference type="AlphaFoldDB" id="A0A820LE49"/>
<dbReference type="GO" id="GO:0016491">
    <property type="term" value="F:oxidoreductase activity"/>
    <property type="evidence" value="ECO:0007669"/>
    <property type="project" value="UniProtKB-KW"/>
</dbReference>
<name>A0A820LE49_9BILA</name>
<organism evidence="5 6">
    <name type="scientific">Adineta steineri</name>
    <dbReference type="NCBI Taxonomy" id="433720"/>
    <lineage>
        <taxon>Eukaryota</taxon>
        <taxon>Metazoa</taxon>
        <taxon>Spiralia</taxon>
        <taxon>Gnathifera</taxon>
        <taxon>Rotifera</taxon>
        <taxon>Eurotatoria</taxon>
        <taxon>Bdelloidea</taxon>
        <taxon>Adinetida</taxon>
        <taxon>Adinetidae</taxon>
        <taxon>Adineta</taxon>
    </lineage>
</organism>
<dbReference type="PANTHER" id="PTHR43761">
    <property type="entry name" value="D-ISOMER SPECIFIC 2-HYDROXYACID DEHYDROGENASE FAMILY PROTEIN (AFU_ORTHOLOGUE AFUA_1G13630)"/>
    <property type="match status" value="1"/>
</dbReference>
<evidence type="ECO:0000313" key="5">
    <source>
        <dbReference type="EMBL" id="CAF4354555.1"/>
    </source>
</evidence>